<feature type="compositionally biased region" description="Polar residues" evidence="1">
    <location>
        <begin position="165"/>
        <end position="180"/>
    </location>
</feature>
<dbReference type="CDD" id="cd00085">
    <property type="entry name" value="HNHc"/>
    <property type="match status" value="1"/>
</dbReference>
<keyword evidence="4" id="KW-1185">Reference proteome</keyword>
<reference evidence="4" key="1">
    <citation type="journal article" date="2019" name="Int. J. Syst. Evol. Microbiol.">
        <title>The Global Catalogue of Microorganisms (GCM) 10K type strain sequencing project: providing services to taxonomists for standard genome sequencing and annotation.</title>
        <authorList>
            <consortium name="The Broad Institute Genomics Platform"/>
            <consortium name="The Broad Institute Genome Sequencing Center for Infectious Disease"/>
            <person name="Wu L."/>
            <person name="Ma J."/>
        </authorList>
    </citation>
    <scope>NUCLEOTIDE SEQUENCE [LARGE SCALE GENOMIC DNA]</scope>
    <source>
        <strain evidence="4">CGMCC 1.16444</strain>
    </source>
</reference>
<name>A0ABV9YWE8_9HYPH</name>
<dbReference type="Proteomes" id="UP001595796">
    <property type="component" value="Unassembled WGS sequence"/>
</dbReference>
<sequence>MDEQVARTLSRITSFEDLAQFETNVHRRGAMTDEIATAITARSAFLGFSLIGARTGLDLSSLTPAETRIVEAVSEYVGVMKRHGKDATRTLGQLRNRGLIGSAEEAVARANPTQGFRILQEENRQDLSYEQIILDHPEEFSERAAWYARRTLGLPNDSERPPAKNGNSRPSTVSAKSNPDWTREEHILALSLYMTLRGSTYAPEHPGIIELSDRLKALARLRGVSGASTFRNPNGVSMKMMNFRRIDPSYTTDGRVGLERGSKTEEAVWQDFANDPAALGTASEAILAEIEAGTGNGVSVECDVPYWVFVCNPAKWAIDRFLSDGIDVDSWGVRPSDQYKFKPGQLGIVRVGVDRRSVAKRGGASPLEPGIYALCEVESEAFPGTGASDAYWTEGAEREPGWPTVPIRYLRKYLTGPLSIERLRRERPGLSHLLLNGHQAASFPIPADDFQAVLALLNEDAEELPSPTTPPVDTPDKLAELEQRYMNASPEVKTRVSKGIERGPIGAAVKRANGYRCQLCEGLGLNSIGFKKRNGEPYVEAHHVMPVSKRQIGSLSATNVVTLCANHHREVHYGDVSVTINAEDFEFSIQGTIVRVPRPTIGREKASSEAVTSEIAHEVRAPASS</sequence>
<organism evidence="3 4">
    <name type="scientific">Flaviflagellibacter deserti</name>
    <dbReference type="NCBI Taxonomy" id="2267266"/>
    <lineage>
        <taxon>Bacteria</taxon>
        <taxon>Pseudomonadati</taxon>
        <taxon>Pseudomonadota</taxon>
        <taxon>Alphaproteobacteria</taxon>
        <taxon>Hyphomicrobiales</taxon>
        <taxon>Flaviflagellibacter</taxon>
    </lineage>
</organism>
<comment type="caution">
    <text evidence="3">The sequence shown here is derived from an EMBL/GenBank/DDBJ whole genome shotgun (WGS) entry which is preliminary data.</text>
</comment>
<dbReference type="InterPro" id="IPR003615">
    <property type="entry name" value="HNH_nuc"/>
</dbReference>
<feature type="region of interest" description="Disordered" evidence="1">
    <location>
        <begin position="153"/>
        <end position="180"/>
    </location>
</feature>
<proteinExistence type="predicted"/>
<dbReference type="InterPro" id="IPR002740">
    <property type="entry name" value="EVE_domain"/>
</dbReference>
<dbReference type="SUPFAM" id="SSF88697">
    <property type="entry name" value="PUA domain-like"/>
    <property type="match status" value="1"/>
</dbReference>
<feature type="region of interest" description="Disordered" evidence="1">
    <location>
        <begin position="604"/>
        <end position="625"/>
    </location>
</feature>
<feature type="domain" description="EVE" evidence="2">
    <location>
        <begin position="306"/>
        <end position="455"/>
    </location>
</feature>
<protein>
    <submittedName>
        <fullName evidence="3">EVE domain-containing protein</fullName>
    </submittedName>
</protein>
<dbReference type="Pfam" id="PF01878">
    <property type="entry name" value="EVE"/>
    <property type="match status" value="1"/>
</dbReference>
<evidence type="ECO:0000259" key="2">
    <source>
        <dbReference type="Pfam" id="PF01878"/>
    </source>
</evidence>
<evidence type="ECO:0000256" key="1">
    <source>
        <dbReference type="SAM" id="MobiDB-lite"/>
    </source>
</evidence>
<gene>
    <name evidence="3" type="ORF">ACFPFW_00795</name>
</gene>
<dbReference type="EMBL" id="JBHSJF010000001">
    <property type="protein sequence ID" value="MFC5066549.1"/>
    <property type="molecule type" value="Genomic_DNA"/>
</dbReference>
<evidence type="ECO:0000313" key="3">
    <source>
        <dbReference type="EMBL" id="MFC5066549.1"/>
    </source>
</evidence>
<dbReference type="RefSeq" id="WP_162799560.1">
    <property type="nucleotide sequence ID" value="NZ_JBHSJF010000001.1"/>
</dbReference>
<accession>A0ABV9YWE8</accession>
<dbReference type="InterPro" id="IPR015947">
    <property type="entry name" value="PUA-like_sf"/>
</dbReference>
<feature type="compositionally biased region" description="Basic and acidic residues" evidence="1">
    <location>
        <begin position="615"/>
        <end position="625"/>
    </location>
</feature>
<evidence type="ECO:0000313" key="4">
    <source>
        <dbReference type="Proteomes" id="UP001595796"/>
    </source>
</evidence>
<dbReference type="Gene3D" id="1.10.30.50">
    <property type="match status" value="1"/>
</dbReference>